<feature type="domain" description="ArsA HSP20-like" evidence="3">
    <location>
        <begin position="318"/>
        <end position="367"/>
    </location>
</feature>
<dbReference type="InterPro" id="IPR016300">
    <property type="entry name" value="ATPase_ArsA/GET3"/>
</dbReference>
<dbReference type="RefSeq" id="WP_253648753.1">
    <property type="nucleotide sequence ID" value="NZ_BAAAMO010000006.1"/>
</dbReference>
<dbReference type="InterPro" id="IPR025723">
    <property type="entry name" value="ArsA/GET3_ATPase-like"/>
</dbReference>
<evidence type="ECO:0000259" key="2">
    <source>
        <dbReference type="Pfam" id="PF02374"/>
    </source>
</evidence>
<evidence type="ECO:0000259" key="3">
    <source>
        <dbReference type="Pfam" id="PF17886"/>
    </source>
</evidence>
<sequence>MLGPGGAGVTTVAAAFAVGEGSSRRARTADAGDTLLVTLDRFRQASRVFGVYSAPGQAVAVSQQTHLLELDTLAMLGETWAVLRGPMSLVGGAVADVATIDPDELGGMPGIEQLLAWRRIRDEAVSGRWRRVVVDCSGGIDPLGFLGVPGLVAGYLEQIWPRHRRLAGAAETPRLAGGAGIVDGLAADCSDIAGLLSDPTVTRAHVVTPAGSHGRESAHRFLAALDLMGVCTTEVVVNRGRDDGQDPVPTGRAGSLRCVETQELSVEPRTVAALRKLDVRLDDEPGVVVGSAAAQVEHVSGTGLSSVYRLSWPQLLPDPETLALGRSGDDLLVTLSGVRHRVTLPSVLRRCTVLDARWDDGTLSVRFSPDPAVWPRAGHTDD</sequence>
<dbReference type="PANTHER" id="PTHR10803:SF3">
    <property type="entry name" value="ATPASE GET3"/>
    <property type="match status" value="1"/>
</dbReference>
<comment type="similarity">
    <text evidence="1">Belongs to the arsA ATPase family.</text>
</comment>
<dbReference type="InterPro" id="IPR008978">
    <property type="entry name" value="HSP20-like_chaperone"/>
</dbReference>
<dbReference type="SUPFAM" id="SSF52540">
    <property type="entry name" value="P-loop containing nucleoside triphosphate hydrolases"/>
    <property type="match status" value="1"/>
</dbReference>
<feature type="domain" description="ArsA/GET3 Anion-transporting ATPase-like" evidence="2">
    <location>
        <begin position="3"/>
        <end position="239"/>
    </location>
</feature>
<dbReference type="PANTHER" id="PTHR10803">
    <property type="entry name" value="ARSENICAL PUMP-DRIVING ATPASE ARSENITE-TRANSLOCATING ATPASE"/>
    <property type="match status" value="1"/>
</dbReference>
<evidence type="ECO:0000313" key="4">
    <source>
        <dbReference type="EMBL" id="MFD0927076.1"/>
    </source>
</evidence>
<dbReference type="Gene3D" id="2.60.40.790">
    <property type="match status" value="1"/>
</dbReference>
<dbReference type="InterPro" id="IPR040612">
    <property type="entry name" value="ArsA_HSP20-like"/>
</dbReference>
<gene>
    <name evidence="4" type="ORF">ACFQ04_15160</name>
</gene>
<dbReference type="Pfam" id="PF02374">
    <property type="entry name" value="ArsA_ATPase"/>
    <property type="match status" value="1"/>
</dbReference>
<comment type="caution">
    <text evidence="4">The sequence shown here is derived from an EMBL/GenBank/DDBJ whole genome shotgun (WGS) entry which is preliminary data.</text>
</comment>
<dbReference type="EMBL" id="JBHTIL010000002">
    <property type="protein sequence ID" value="MFD0927076.1"/>
    <property type="molecule type" value="Genomic_DNA"/>
</dbReference>
<reference evidence="5" key="1">
    <citation type="journal article" date="2019" name="Int. J. Syst. Evol. Microbiol.">
        <title>The Global Catalogue of Microorganisms (GCM) 10K type strain sequencing project: providing services to taxonomists for standard genome sequencing and annotation.</title>
        <authorList>
            <consortium name="The Broad Institute Genomics Platform"/>
            <consortium name="The Broad Institute Genome Sequencing Center for Infectious Disease"/>
            <person name="Wu L."/>
            <person name="Ma J."/>
        </authorList>
    </citation>
    <scope>NUCLEOTIDE SEQUENCE [LARGE SCALE GENOMIC DNA]</scope>
    <source>
        <strain evidence="5">CCUG 50873</strain>
    </source>
</reference>
<name>A0ABW3G9D6_9NOCA</name>
<dbReference type="InterPro" id="IPR027417">
    <property type="entry name" value="P-loop_NTPase"/>
</dbReference>
<evidence type="ECO:0000313" key="5">
    <source>
        <dbReference type="Proteomes" id="UP001597068"/>
    </source>
</evidence>
<evidence type="ECO:0000256" key="1">
    <source>
        <dbReference type="ARBA" id="ARBA00011040"/>
    </source>
</evidence>
<dbReference type="Proteomes" id="UP001597068">
    <property type="component" value="Unassembled WGS sequence"/>
</dbReference>
<dbReference type="Pfam" id="PF17886">
    <property type="entry name" value="ArsA_HSP20"/>
    <property type="match status" value="1"/>
</dbReference>
<organism evidence="4 5">
    <name type="scientific">Williamsia deligens</name>
    <dbReference type="NCBI Taxonomy" id="321325"/>
    <lineage>
        <taxon>Bacteria</taxon>
        <taxon>Bacillati</taxon>
        <taxon>Actinomycetota</taxon>
        <taxon>Actinomycetes</taxon>
        <taxon>Mycobacteriales</taxon>
        <taxon>Nocardiaceae</taxon>
        <taxon>Williamsia</taxon>
    </lineage>
</organism>
<keyword evidence="5" id="KW-1185">Reference proteome</keyword>
<proteinExistence type="inferred from homology"/>
<dbReference type="Gene3D" id="3.40.50.300">
    <property type="entry name" value="P-loop containing nucleotide triphosphate hydrolases"/>
    <property type="match status" value="1"/>
</dbReference>
<protein>
    <submittedName>
        <fullName evidence="4">ArsA family ATPase</fullName>
    </submittedName>
</protein>
<accession>A0ABW3G9D6</accession>